<comment type="function">
    <text evidence="2">Putative transcription activator involved in regulating light control of development.</text>
</comment>
<dbReference type="InterPro" id="IPR004330">
    <property type="entry name" value="FAR1_DNA_bnd_dom"/>
</dbReference>
<evidence type="ECO:0000313" key="6">
    <source>
        <dbReference type="Proteomes" id="UP001497457"/>
    </source>
</evidence>
<keyword evidence="2" id="KW-0862">Zinc</keyword>
<dbReference type="PROSITE" id="PS50966">
    <property type="entry name" value="ZF_SWIM"/>
    <property type="match status" value="1"/>
</dbReference>
<organism evidence="5 6">
    <name type="scientific">Urochloa decumbens</name>
    <dbReference type="NCBI Taxonomy" id="240449"/>
    <lineage>
        <taxon>Eukaryota</taxon>
        <taxon>Viridiplantae</taxon>
        <taxon>Streptophyta</taxon>
        <taxon>Embryophyta</taxon>
        <taxon>Tracheophyta</taxon>
        <taxon>Spermatophyta</taxon>
        <taxon>Magnoliopsida</taxon>
        <taxon>Liliopsida</taxon>
        <taxon>Poales</taxon>
        <taxon>Poaceae</taxon>
        <taxon>PACMAD clade</taxon>
        <taxon>Panicoideae</taxon>
        <taxon>Panicodae</taxon>
        <taxon>Paniceae</taxon>
        <taxon>Melinidinae</taxon>
        <taxon>Urochloa</taxon>
    </lineage>
</organism>
<evidence type="ECO:0000256" key="1">
    <source>
        <dbReference type="PROSITE-ProRule" id="PRU00325"/>
    </source>
</evidence>
<feature type="region of interest" description="Disordered" evidence="3">
    <location>
        <begin position="774"/>
        <end position="812"/>
    </location>
</feature>
<dbReference type="PANTHER" id="PTHR31669:SF307">
    <property type="entry name" value="PROTEIN FAR1-RELATED SEQUENCE"/>
    <property type="match status" value="1"/>
</dbReference>
<keyword evidence="6" id="KW-1185">Reference proteome</keyword>
<proteinExistence type="inferred from homology"/>
<dbReference type="EMBL" id="OZ075133">
    <property type="protein sequence ID" value="CAL4989585.1"/>
    <property type="molecule type" value="Genomic_DNA"/>
</dbReference>
<dbReference type="Proteomes" id="UP001497457">
    <property type="component" value="Chromosome 23rd"/>
</dbReference>
<feature type="compositionally biased region" description="Polar residues" evidence="3">
    <location>
        <begin position="785"/>
        <end position="812"/>
    </location>
</feature>
<accession>A0ABC9AXH8</accession>
<feature type="compositionally biased region" description="Polar residues" evidence="3">
    <location>
        <begin position="23"/>
        <end position="34"/>
    </location>
</feature>
<dbReference type="GO" id="GO:0006355">
    <property type="term" value="P:regulation of DNA-templated transcription"/>
    <property type="evidence" value="ECO:0007669"/>
    <property type="project" value="UniProtKB-UniRule"/>
</dbReference>
<reference evidence="6" key="1">
    <citation type="submission" date="2024-06" db="EMBL/GenBank/DDBJ databases">
        <authorList>
            <person name="Ryan C."/>
        </authorList>
    </citation>
    <scope>NUCLEOTIDE SEQUENCE [LARGE SCALE GENOMIC DNA]</scope>
</reference>
<evidence type="ECO:0000259" key="4">
    <source>
        <dbReference type="PROSITE" id="PS50966"/>
    </source>
</evidence>
<keyword evidence="2" id="KW-0539">Nucleus</keyword>
<gene>
    <name evidence="5" type="ORF">URODEC1_LOCUS59789</name>
</gene>
<comment type="similarity">
    <text evidence="2">Belongs to the FHY3/FAR1 family.</text>
</comment>
<dbReference type="GO" id="GO:0005634">
    <property type="term" value="C:nucleus"/>
    <property type="evidence" value="ECO:0007669"/>
    <property type="project" value="UniProtKB-SubCell"/>
</dbReference>
<dbReference type="InterPro" id="IPR018289">
    <property type="entry name" value="MULE_transposase_dom"/>
</dbReference>
<protein>
    <recommendedName>
        <fullName evidence="2">Protein FAR1-RELATED SEQUENCE</fullName>
    </recommendedName>
</protein>
<feature type="domain" description="SWIM-type" evidence="4">
    <location>
        <begin position="666"/>
        <end position="702"/>
    </location>
</feature>
<reference evidence="5 6" key="2">
    <citation type="submission" date="2024-10" db="EMBL/GenBank/DDBJ databases">
        <authorList>
            <person name="Ryan C."/>
        </authorList>
    </citation>
    <scope>NUCLEOTIDE SEQUENCE [LARGE SCALE GENOMIC DNA]</scope>
</reference>
<dbReference type="InterPro" id="IPR031052">
    <property type="entry name" value="FHY3/FAR1"/>
</dbReference>
<dbReference type="AlphaFoldDB" id="A0ABC9AXH8"/>
<dbReference type="PANTHER" id="PTHR31669">
    <property type="entry name" value="PROTEIN FAR1-RELATED SEQUENCE 10-RELATED"/>
    <property type="match status" value="1"/>
</dbReference>
<feature type="compositionally biased region" description="Basic and acidic residues" evidence="3">
    <location>
        <begin position="774"/>
        <end position="783"/>
    </location>
</feature>
<evidence type="ECO:0000256" key="2">
    <source>
        <dbReference type="RuleBase" id="RU367018"/>
    </source>
</evidence>
<feature type="compositionally biased region" description="Basic residues" evidence="3">
    <location>
        <begin position="898"/>
        <end position="916"/>
    </location>
</feature>
<name>A0ABC9AXH8_9POAL</name>
<dbReference type="InterPro" id="IPR007527">
    <property type="entry name" value="Znf_SWIM"/>
</dbReference>
<feature type="region of interest" description="Disordered" evidence="3">
    <location>
        <begin position="64"/>
        <end position="83"/>
    </location>
</feature>
<comment type="subcellular location">
    <subcellularLocation>
        <location evidence="2">Nucleus</location>
    </subcellularLocation>
</comment>
<keyword evidence="1 2" id="KW-0863">Zinc-finger</keyword>
<evidence type="ECO:0000313" key="5">
    <source>
        <dbReference type="EMBL" id="CAL4989585.1"/>
    </source>
</evidence>
<sequence length="924" mass="106204">MQSLLRDVSAEASHGVEGFLVVNDQSDQHAQTGNDHPEVVLQSQAFADYSSDIDVGNGEPCEISSDDYADDEEEMLNEDEDDDEVVPGEVTIPTTIPEQNEQIDYEIIPTALGDCGCVSRSPGNKGRKRWPKGVLPPDCREARAMGTIEKAMRNSRHRTTSYIFEPVLGMVFDSRAEAYQFFNLYSWEVGFGIRFGSSARNRVNKYRTMQEIVCEKEGFDHRCKSSSKRSHCKAMLRLHRSQDHGWYVSRHHSEHNHPLSFSCGEKREWNSHSKIEQCVKDMIRYLRENNVSLSRVHCFLGSMFGSMEGVPFNQKTLRAVCAQIARDQKDDDVLKTLEVFRQMHEEDPGFQFSVALDADKKIQTLIWTSGRSKSQYNYFGDAVTFDTTYCTNLYKMPFGMFVGVNNHFQSVLFAGVLMRDEKTASFEWVFKEFLLLMGGKAPITILTDQCKAMTAAVRNVMKDTNHLWCKWHIFKDAPEELGPVFRWNGTFSREFHYVINQMLTEDEFERAWDDLLDRYELCEHPFMIRTYKKKKMWAKPWCKDIYCARMASTQRSESANSILKKVIPRNCSMNRFVEQYKKMLFLRAQAEEKEEHKTKQYDYRRKRVPAIEKHAISLYTRKAGNLFSEEVDKAADYNVTEGLEANEFRVVHNNEEVRKKWARVVFTVKIEDDGAKLVCECGLYQHFGMLCCHSIKVLIHFGAKKVPDAHIMKRWTRQAKDFEYPLESGSGSISNQLRKNVLAVNALEVAQTADKDPEYSDILMSHLSMAKKEIQRAKDEHIKNGQISGYSSTSGSDHGYSTDSGYETEPLSTNRYGASGSSAYMSDADILNIQAPPVPPKSSGRLRQNRFPRMFEYRRTRCSRKARFDDELYCDRCDVEGHDRRTCKLKVKINKKKKITTPVAAKRRNLTGKGKRSNPSGKAA</sequence>
<dbReference type="Pfam" id="PF10551">
    <property type="entry name" value="MULE"/>
    <property type="match status" value="1"/>
</dbReference>
<feature type="region of interest" description="Disordered" evidence="3">
    <location>
        <begin position="1"/>
        <end position="38"/>
    </location>
</feature>
<keyword evidence="2" id="KW-0479">Metal-binding</keyword>
<feature type="region of interest" description="Disordered" evidence="3">
    <location>
        <begin position="898"/>
        <end position="924"/>
    </location>
</feature>
<evidence type="ECO:0000256" key="3">
    <source>
        <dbReference type="SAM" id="MobiDB-lite"/>
    </source>
</evidence>
<dbReference type="GO" id="GO:0008270">
    <property type="term" value="F:zinc ion binding"/>
    <property type="evidence" value="ECO:0007669"/>
    <property type="project" value="UniProtKB-UniRule"/>
</dbReference>
<dbReference type="Pfam" id="PF03101">
    <property type="entry name" value="FAR1"/>
    <property type="match status" value="1"/>
</dbReference>